<proteinExistence type="predicted"/>
<feature type="non-terminal residue" evidence="1">
    <location>
        <position position="38"/>
    </location>
</feature>
<evidence type="ECO:0000313" key="1">
    <source>
        <dbReference type="EMBL" id="MBA0704252.1"/>
    </source>
</evidence>
<organism evidence="1 2">
    <name type="scientific">Gossypium laxum</name>
    <dbReference type="NCBI Taxonomy" id="34288"/>
    <lineage>
        <taxon>Eukaryota</taxon>
        <taxon>Viridiplantae</taxon>
        <taxon>Streptophyta</taxon>
        <taxon>Embryophyta</taxon>
        <taxon>Tracheophyta</taxon>
        <taxon>Spermatophyta</taxon>
        <taxon>Magnoliopsida</taxon>
        <taxon>eudicotyledons</taxon>
        <taxon>Gunneridae</taxon>
        <taxon>Pentapetalae</taxon>
        <taxon>rosids</taxon>
        <taxon>malvids</taxon>
        <taxon>Malvales</taxon>
        <taxon>Malvaceae</taxon>
        <taxon>Malvoideae</taxon>
        <taxon>Gossypium</taxon>
    </lineage>
</organism>
<keyword evidence="2" id="KW-1185">Reference proteome</keyword>
<sequence>MLSWKLFWAQTSLDPGKITSLEQACEPTIKLKCQPWSI</sequence>
<gene>
    <name evidence="1" type="ORF">Golax_016522</name>
</gene>
<comment type="caution">
    <text evidence="1">The sequence shown here is derived from an EMBL/GenBank/DDBJ whole genome shotgun (WGS) entry which is preliminary data.</text>
</comment>
<accession>A0A7J8YY41</accession>
<dbReference type="EMBL" id="JABEZV010000001">
    <property type="protein sequence ID" value="MBA0704252.1"/>
    <property type="molecule type" value="Genomic_DNA"/>
</dbReference>
<reference evidence="1 2" key="1">
    <citation type="journal article" date="2019" name="Genome Biol. Evol.">
        <title>Insights into the evolution of the New World diploid cottons (Gossypium, subgenus Houzingenia) based on genome sequencing.</title>
        <authorList>
            <person name="Grover C.E."/>
            <person name="Arick M.A. 2nd"/>
            <person name="Thrash A."/>
            <person name="Conover J.L."/>
            <person name="Sanders W.S."/>
            <person name="Peterson D.G."/>
            <person name="Frelichowski J.E."/>
            <person name="Scheffler J.A."/>
            <person name="Scheffler B.E."/>
            <person name="Wendel J.F."/>
        </authorList>
    </citation>
    <scope>NUCLEOTIDE SEQUENCE [LARGE SCALE GENOMIC DNA]</scope>
    <source>
        <strain evidence="1">4</strain>
        <tissue evidence="1">Leaf</tissue>
    </source>
</reference>
<protein>
    <submittedName>
        <fullName evidence="1">Uncharacterized protein</fullName>
    </submittedName>
</protein>
<dbReference type="AlphaFoldDB" id="A0A7J8YY41"/>
<evidence type="ECO:0000313" key="2">
    <source>
        <dbReference type="Proteomes" id="UP000593574"/>
    </source>
</evidence>
<dbReference type="Proteomes" id="UP000593574">
    <property type="component" value="Unassembled WGS sequence"/>
</dbReference>
<name>A0A7J8YY41_9ROSI</name>